<evidence type="ECO:0000313" key="13">
    <source>
        <dbReference type="Proteomes" id="UP001165082"/>
    </source>
</evidence>
<keyword evidence="5" id="KW-0547">Nucleotide-binding</keyword>
<comment type="caution">
    <text evidence="12">The sequence shown here is derived from an EMBL/GenBank/DDBJ whole genome shotgun (WGS) entry which is preliminary data.</text>
</comment>
<feature type="compositionally biased region" description="Acidic residues" evidence="8">
    <location>
        <begin position="378"/>
        <end position="402"/>
    </location>
</feature>
<proteinExistence type="predicted"/>
<feature type="domain" description="TcmA/NAT10 helicase" evidence="9">
    <location>
        <begin position="2"/>
        <end position="203"/>
    </location>
</feature>
<feature type="compositionally biased region" description="Basic residues" evidence="8">
    <location>
        <begin position="805"/>
        <end position="815"/>
    </location>
</feature>
<feature type="non-terminal residue" evidence="12">
    <location>
        <position position="1"/>
    </location>
</feature>
<accession>A0A9W7F9E3</accession>
<feature type="region of interest" description="Disordered" evidence="8">
    <location>
        <begin position="793"/>
        <end position="825"/>
    </location>
</feature>
<dbReference type="InterPro" id="IPR032672">
    <property type="entry name" value="TmcA/NAT10/Kre33"/>
</dbReference>
<evidence type="ECO:0000313" key="12">
    <source>
        <dbReference type="EMBL" id="GMI08064.1"/>
    </source>
</evidence>
<comment type="subcellular location">
    <subcellularLocation>
        <location evidence="1">Nucleus</location>
        <location evidence="1">Nucleolus</location>
    </subcellularLocation>
</comment>
<dbReference type="Proteomes" id="UP001165082">
    <property type="component" value="Unassembled WGS sequence"/>
</dbReference>
<dbReference type="Pfam" id="PF13725">
    <property type="entry name" value="tRNA_bind_2"/>
    <property type="match status" value="1"/>
</dbReference>
<dbReference type="GO" id="GO:0030686">
    <property type="term" value="C:90S preribosome"/>
    <property type="evidence" value="ECO:0007669"/>
    <property type="project" value="TreeGrafter"/>
</dbReference>
<evidence type="ECO:0000256" key="6">
    <source>
        <dbReference type="ARBA" id="ARBA00022840"/>
    </source>
</evidence>
<feature type="region of interest" description="Disordered" evidence="8">
    <location>
        <begin position="377"/>
        <end position="413"/>
    </location>
</feature>
<feature type="domain" description="N-acetyltransferase" evidence="10">
    <location>
        <begin position="242"/>
        <end position="483"/>
    </location>
</feature>
<evidence type="ECO:0000256" key="5">
    <source>
        <dbReference type="ARBA" id="ARBA00022741"/>
    </source>
</evidence>
<dbReference type="GO" id="GO:1990883">
    <property type="term" value="F:18S rRNA cytidine N-acetyltransferase activity"/>
    <property type="evidence" value="ECO:0007669"/>
    <property type="project" value="TreeGrafter"/>
</dbReference>
<protein>
    <submittedName>
        <fullName evidence="12">Uncharacterized protein</fullName>
    </submittedName>
</protein>
<keyword evidence="3" id="KW-0808">Transferase</keyword>
<dbReference type="AlphaFoldDB" id="A0A9W7F9E3"/>
<evidence type="ECO:0000256" key="3">
    <source>
        <dbReference type="ARBA" id="ARBA00022679"/>
    </source>
</evidence>
<dbReference type="Gene3D" id="3.40.50.300">
    <property type="entry name" value="P-loop containing nucleotide triphosphate hydrolases"/>
    <property type="match status" value="1"/>
</dbReference>
<keyword evidence="7" id="KW-0012">Acyltransferase</keyword>
<keyword evidence="13" id="KW-1185">Reference proteome</keyword>
<evidence type="ECO:0000259" key="10">
    <source>
        <dbReference type="Pfam" id="PF13718"/>
    </source>
</evidence>
<sequence>TNLTTVWEFMLSGLKRLKYVEHADYTVKYGRSGDGRGNDVKVVMGVEIHREHKQVVTYLPPGNPALFHNGDLICVDEAAGIPLPKVKAIMGCSDLVFLSSTVSGYEGTGRALSLKLIKEIRERVRGKALRETVEEAVEGTKAEGKGKKERGIHEERWKNAAAAASSSGAGGATTGLKEIELKEPIRYSKGDPVEKWLNNLLALGQVKKDVKARPAPRECELYSVDRDALFSYHKLSEQFLQRMMALYTSAHYKNSPNDLQMLSDAPQHRVFVLLSPTAEEDDEGELPDILAVVQVALEGNINKKNVEAQLARGHRAAGDLIPWTLAQQFGDSDFAKLSGARIVRLAVAEECQGMGYGSRAIEELWRYFNGDVVNLSGDMEESEEEEEEEEEESESESEEEGGGEGGGSRLLTEKLKPRKKLPPLLLPLGELKENLKLDWIGTSFGLTPGLFKFWARTGMKMLYVRQTPNELTGEYSSIMLTSLPNRTKFNDNWLPAYVADARRRFLSLLSGTFREMKVRGVLDILQDATDYTGKVGELVKKGMGEGGGRKKGEMTKKERKAANAYERLDKNLSERGGVGGDRLELYGKNLCDHHLITDLVGAVSRLYFLGKLGRGCVLSGVQGALLAGIGLQGKNVDAMVEELGLPSNQVLAMFNKAMRKISITLRAVVEEEEEEEMFGRDKGGAREKAERDLEKMGDVTEMRLDEEEEVGVDEALEKKKKKKKKKKRGEGDILDDEDISRHVIKGTDEDWEEALGAGGGAGGGSVAVKRKKEGMEGVKRSADYYANEMERTGVGVGKTGGGSSGRKKMKGKDKKIIREMGGLGE</sequence>
<gene>
    <name evidence="12" type="ORF">TrRE_jg6966</name>
</gene>
<dbReference type="InterPro" id="IPR007807">
    <property type="entry name" value="TcmA/NAT10_helicase"/>
</dbReference>
<dbReference type="OrthoDB" id="10067491at2759"/>
<keyword evidence="4" id="KW-0819">tRNA processing</keyword>
<feature type="compositionally biased region" description="Gly residues" evidence="8">
    <location>
        <begin position="794"/>
        <end position="804"/>
    </location>
</feature>
<evidence type="ECO:0000259" key="9">
    <source>
        <dbReference type="Pfam" id="PF05127"/>
    </source>
</evidence>
<evidence type="ECO:0000256" key="4">
    <source>
        <dbReference type="ARBA" id="ARBA00022694"/>
    </source>
</evidence>
<dbReference type="Pfam" id="PF13718">
    <property type="entry name" value="GNAT_acetyltr_2"/>
    <property type="match status" value="1"/>
</dbReference>
<evidence type="ECO:0000256" key="7">
    <source>
        <dbReference type="ARBA" id="ARBA00023315"/>
    </source>
</evidence>
<dbReference type="Gene3D" id="3.40.630.30">
    <property type="match status" value="1"/>
</dbReference>
<dbReference type="GO" id="GO:1904812">
    <property type="term" value="P:rRNA acetylation involved in maturation of SSU-rRNA"/>
    <property type="evidence" value="ECO:0007669"/>
    <property type="project" value="TreeGrafter"/>
</dbReference>
<evidence type="ECO:0000256" key="8">
    <source>
        <dbReference type="SAM" id="MobiDB-lite"/>
    </source>
</evidence>
<organism evidence="12 13">
    <name type="scientific">Triparma retinervis</name>
    <dbReference type="NCBI Taxonomy" id="2557542"/>
    <lineage>
        <taxon>Eukaryota</taxon>
        <taxon>Sar</taxon>
        <taxon>Stramenopiles</taxon>
        <taxon>Ochrophyta</taxon>
        <taxon>Bolidophyceae</taxon>
        <taxon>Parmales</taxon>
        <taxon>Triparmaceae</taxon>
        <taxon>Triparma</taxon>
    </lineage>
</organism>
<dbReference type="InterPro" id="IPR000182">
    <property type="entry name" value="GNAT_dom"/>
</dbReference>
<dbReference type="PANTHER" id="PTHR10925">
    <property type="entry name" value="N-ACETYLTRANSFERASE 10"/>
    <property type="match status" value="1"/>
</dbReference>
<name>A0A9W7F9E3_9STRA</name>
<keyword evidence="6" id="KW-0067">ATP-binding</keyword>
<dbReference type="InterPro" id="IPR027992">
    <property type="entry name" value="tRNA_bind_dom"/>
</dbReference>
<dbReference type="GO" id="GO:0008033">
    <property type="term" value="P:tRNA processing"/>
    <property type="evidence" value="ECO:0007669"/>
    <property type="project" value="UniProtKB-KW"/>
</dbReference>
<evidence type="ECO:0000256" key="2">
    <source>
        <dbReference type="ARBA" id="ARBA00022552"/>
    </source>
</evidence>
<dbReference type="EMBL" id="BRXZ01000244">
    <property type="protein sequence ID" value="GMI08064.1"/>
    <property type="molecule type" value="Genomic_DNA"/>
</dbReference>
<dbReference type="InterPro" id="IPR027417">
    <property type="entry name" value="P-loop_NTPase"/>
</dbReference>
<dbReference type="GO" id="GO:0005524">
    <property type="term" value="F:ATP binding"/>
    <property type="evidence" value="ECO:0007669"/>
    <property type="project" value="UniProtKB-KW"/>
</dbReference>
<evidence type="ECO:0000256" key="1">
    <source>
        <dbReference type="ARBA" id="ARBA00004604"/>
    </source>
</evidence>
<keyword evidence="2" id="KW-0698">rRNA processing</keyword>
<evidence type="ECO:0000259" key="11">
    <source>
        <dbReference type="Pfam" id="PF13725"/>
    </source>
</evidence>
<dbReference type="GO" id="GO:0000049">
    <property type="term" value="F:tRNA binding"/>
    <property type="evidence" value="ECO:0007669"/>
    <property type="project" value="TreeGrafter"/>
</dbReference>
<dbReference type="PANTHER" id="PTHR10925:SF5">
    <property type="entry name" value="RNA CYTIDINE ACETYLTRANSFERASE"/>
    <property type="match status" value="1"/>
</dbReference>
<dbReference type="GO" id="GO:0005730">
    <property type="term" value="C:nucleolus"/>
    <property type="evidence" value="ECO:0007669"/>
    <property type="project" value="UniProtKB-SubCell"/>
</dbReference>
<feature type="domain" description="Possible tRNA binding" evidence="11">
    <location>
        <begin position="580"/>
        <end position="754"/>
    </location>
</feature>
<reference evidence="12" key="1">
    <citation type="submission" date="2022-07" db="EMBL/GenBank/DDBJ databases">
        <title>Genome analysis of Parmales, a sister group of diatoms, reveals the evolutionary specialization of diatoms from phago-mixotrophs to photoautotrophs.</title>
        <authorList>
            <person name="Ban H."/>
            <person name="Sato S."/>
            <person name="Yoshikawa S."/>
            <person name="Kazumasa Y."/>
            <person name="Nakamura Y."/>
            <person name="Ichinomiya M."/>
            <person name="Saitoh K."/>
            <person name="Sato N."/>
            <person name="Blanc-Mathieu R."/>
            <person name="Endo H."/>
            <person name="Kuwata A."/>
            <person name="Ogata H."/>
        </authorList>
    </citation>
    <scope>NUCLEOTIDE SEQUENCE</scope>
</reference>
<dbReference type="Pfam" id="PF05127">
    <property type="entry name" value="NAT10_TcmA_helicase"/>
    <property type="match status" value="1"/>
</dbReference>